<dbReference type="InterPro" id="IPR028098">
    <property type="entry name" value="Glyco_trans_4-like_N"/>
</dbReference>
<dbReference type="Proteomes" id="UP000244174">
    <property type="component" value="Unassembled WGS sequence"/>
</dbReference>
<evidence type="ECO:0000259" key="2">
    <source>
        <dbReference type="Pfam" id="PF13439"/>
    </source>
</evidence>
<feature type="domain" description="Glycosyl transferase family 1" evidence="1">
    <location>
        <begin position="181"/>
        <end position="322"/>
    </location>
</feature>
<dbReference type="EMBL" id="QBKQ01000003">
    <property type="protein sequence ID" value="PTX42626.1"/>
    <property type="molecule type" value="Genomic_DNA"/>
</dbReference>
<gene>
    <name evidence="3" type="ORF">C8P64_3056</name>
</gene>
<dbReference type="OrthoDB" id="1522162at2"/>
<proteinExistence type="predicted"/>
<evidence type="ECO:0000313" key="3">
    <source>
        <dbReference type="EMBL" id="PTX42626.1"/>
    </source>
</evidence>
<dbReference type="SUPFAM" id="SSF53756">
    <property type="entry name" value="UDP-Glycosyltransferase/glycogen phosphorylase"/>
    <property type="match status" value="1"/>
</dbReference>
<comment type="caution">
    <text evidence="3">The sequence shown here is derived from an EMBL/GenBank/DDBJ whole genome shotgun (WGS) entry which is preliminary data.</text>
</comment>
<sequence length="356" mass="40638">MKILHLIHKHQNRGAETFTCQLSNHQSKIGHEVKIVAVYNGEANLNWKDSIESLIGDENKFIDWKAWKKLSEYVNDFKPDIIQANSGDTLKYAVLSKITFGWKTPIIFRNASEVGQYLNSNSQKMFNYLLYRKVSGVASVSKKSKNDLIGHFSFLEKKTTIIPIGLEEKTVISRIKFDSSRRYNIVHVGGFSFEKNHEGLIRIFRKVVDQRKDIHLHLIGDGPLKSQIENFSNEFALNDYISFYGFVNNPLDYIKAADLLVLPSIIEGLPGVLLEAMYCKTPVIAYDVGGISEIVKSQTGTLMKKDDKEGFANAILEKIDHPDLTQLENAYNMVARNYMNKKLATKFLNFYKEVLE</sequence>
<dbReference type="RefSeq" id="WP_108172905.1">
    <property type="nucleotide sequence ID" value="NZ_QBKQ01000003.1"/>
</dbReference>
<dbReference type="Pfam" id="PF00534">
    <property type="entry name" value="Glycos_transf_1"/>
    <property type="match status" value="1"/>
</dbReference>
<dbReference type="PANTHER" id="PTHR12526:SF630">
    <property type="entry name" value="GLYCOSYLTRANSFERASE"/>
    <property type="match status" value="1"/>
</dbReference>
<protein>
    <submittedName>
        <fullName evidence="3">Glycosyltransferase involved in cell wall biosynthesis</fullName>
    </submittedName>
</protein>
<keyword evidence="4" id="KW-1185">Reference proteome</keyword>
<keyword evidence="3" id="KW-0808">Transferase</keyword>
<dbReference type="Gene3D" id="3.40.50.2000">
    <property type="entry name" value="Glycogen Phosphorylase B"/>
    <property type="match status" value="2"/>
</dbReference>
<dbReference type="PANTHER" id="PTHR12526">
    <property type="entry name" value="GLYCOSYLTRANSFERASE"/>
    <property type="match status" value="1"/>
</dbReference>
<dbReference type="AlphaFoldDB" id="A0A2T6AFS3"/>
<dbReference type="GO" id="GO:0016757">
    <property type="term" value="F:glycosyltransferase activity"/>
    <property type="evidence" value="ECO:0007669"/>
    <property type="project" value="InterPro"/>
</dbReference>
<evidence type="ECO:0000259" key="1">
    <source>
        <dbReference type="Pfam" id="PF00534"/>
    </source>
</evidence>
<dbReference type="Pfam" id="PF13439">
    <property type="entry name" value="Glyco_transf_4"/>
    <property type="match status" value="1"/>
</dbReference>
<evidence type="ECO:0000313" key="4">
    <source>
        <dbReference type="Proteomes" id="UP000244174"/>
    </source>
</evidence>
<feature type="domain" description="Glycosyltransferase subfamily 4-like N-terminal" evidence="2">
    <location>
        <begin position="14"/>
        <end position="166"/>
    </location>
</feature>
<dbReference type="InterPro" id="IPR001296">
    <property type="entry name" value="Glyco_trans_1"/>
</dbReference>
<accession>A0A2T6AFS3</accession>
<reference evidence="3 4" key="1">
    <citation type="submission" date="2018-04" db="EMBL/GenBank/DDBJ databases">
        <title>Genomic Encyclopedia of Archaeal and Bacterial Type Strains, Phase II (KMG-II): from individual species to whole genera.</title>
        <authorList>
            <person name="Goeker M."/>
        </authorList>
    </citation>
    <scope>NUCLEOTIDE SEQUENCE [LARGE SCALE GENOMIC DNA]</scope>
    <source>
        <strain evidence="3 4">DSM 23082</strain>
    </source>
</reference>
<organism evidence="3 4">
    <name type="scientific">Christiangramia gaetbulicola</name>
    <dbReference type="NCBI Taxonomy" id="703340"/>
    <lineage>
        <taxon>Bacteria</taxon>
        <taxon>Pseudomonadati</taxon>
        <taxon>Bacteroidota</taxon>
        <taxon>Flavobacteriia</taxon>
        <taxon>Flavobacteriales</taxon>
        <taxon>Flavobacteriaceae</taxon>
        <taxon>Christiangramia</taxon>
    </lineage>
</organism>
<name>A0A2T6AFS3_9FLAO</name>
<dbReference type="CDD" id="cd03811">
    <property type="entry name" value="GT4_GT28_WabH-like"/>
    <property type="match status" value="1"/>
</dbReference>